<keyword evidence="3" id="KW-1185">Reference proteome</keyword>
<protein>
    <recommendedName>
        <fullName evidence="4">DUF834 domain-containing protein</fullName>
    </recommendedName>
</protein>
<dbReference type="Proteomes" id="UP000008021">
    <property type="component" value="Chromosome 7"/>
</dbReference>
<feature type="region of interest" description="Disordered" evidence="1">
    <location>
        <begin position="142"/>
        <end position="172"/>
    </location>
</feature>
<evidence type="ECO:0000256" key="1">
    <source>
        <dbReference type="SAM" id="MobiDB-lite"/>
    </source>
</evidence>
<sequence length="221" mass="22421">MASGSGSRRRDNLAVADDDEGVLGTAFAAVVVHASSLAAAGVHASSLSATGDHADVDGRSGYGWLGRGRDSRIRARRARPGLADPAGSGRRDNLAAADDTAGVLAPAFAAVGIHASSLAAAGVHASSLSAVGDHADVDGESAIAAGSGEAGTRGSGLGGRRRRAGLDGGSGVGGERATWIWRVRLPAAMARNRRGQRPVAGDRLGFRLFWIFIFFIEFGGH</sequence>
<reference evidence="2" key="1">
    <citation type="submission" date="2015-04" db="UniProtKB">
        <authorList>
            <consortium name="EnsemblPlants"/>
        </authorList>
    </citation>
    <scope>IDENTIFICATION</scope>
</reference>
<proteinExistence type="predicted"/>
<reference evidence="2" key="2">
    <citation type="submission" date="2018-05" db="EMBL/GenBank/DDBJ databases">
        <title>OmerRS3 (Oryza meridionalis Reference Sequence Version 3).</title>
        <authorList>
            <person name="Zhang J."/>
            <person name="Kudrna D."/>
            <person name="Lee S."/>
            <person name="Talag J."/>
            <person name="Welchert J."/>
            <person name="Wing R.A."/>
        </authorList>
    </citation>
    <scope>NUCLEOTIDE SEQUENCE [LARGE SCALE GENOMIC DNA]</scope>
    <source>
        <strain evidence="2">cv. OR44</strain>
    </source>
</reference>
<accession>A0A0E0ECY3</accession>
<feature type="compositionally biased region" description="Gly residues" evidence="1">
    <location>
        <begin position="148"/>
        <end position="158"/>
    </location>
</feature>
<evidence type="ECO:0000313" key="3">
    <source>
        <dbReference type="Proteomes" id="UP000008021"/>
    </source>
</evidence>
<dbReference type="EnsemblPlants" id="OMERI07G15110.1">
    <property type="protein sequence ID" value="OMERI07G15110.1"/>
    <property type="gene ID" value="OMERI07G15110"/>
</dbReference>
<dbReference type="HOGENOM" id="CLU_1252372_0_0_1"/>
<name>A0A0E0ECY3_9ORYZ</name>
<dbReference type="AlphaFoldDB" id="A0A0E0ECY3"/>
<evidence type="ECO:0008006" key="4">
    <source>
        <dbReference type="Google" id="ProtNLM"/>
    </source>
</evidence>
<evidence type="ECO:0000313" key="2">
    <source>
        <dbReference type="EnsemblPlants" id="OMERI07G15110.1"/>
    </source>
</evidence>
<dbReference type="Gramene" id="OMERI07G15110.1">
    <property type="protein sequence ID" value="OMERI07G15110.1"/>
    <property type="gene ID" value="OMERI07G15110"/>
</dbReference>
<organism evidence="2">
    <name type="scientific">Oryza meridionalis</name>
    <dbReference type="NCBI Taxonomy" id="40149"/>
    <lineage>
        <taxon>Eukaryota</taxon>
        <taxon>Viridiplantae</taxon>
        <taxon>Streptophyta</taxon>
        <taxon>Embryophyta</taxon>
        <taxon>Tracheophyta</taxon>
        <taxon>Spermatophyta</taxon>
        <taxon>Magnoliopsida</taxon>
        <taxon>Liliopsida</taxon>
        <taxon>Poales</taxon>
        <taxon>Poaceae</taxon>
        <taxon>BOP clade</taxon>
        <taxon>Oryzoideae</taxon>
        <taxon>Oryzeae</taxon>
        <taxon>Oryzinae</taxon>
        <taxon>Oryza</taxon>
    </lineage>
</organism>